<evidence type="ECO:0000256" key="1">
    <source>
        <dbReference type="ARBA" id="ARBA00022741"/>
    </source>
</evidence>
<dbReference type="Pfam" id="PF00501">
    <property type="entry name" value="AMP-binding"/>
    <property type="match status" value="1"/>
</dbReference>
<dbReference type="GO" id="GO:0004467">
    <property type="term" value="F:long-chain fatty acid-CoA ligase activity"/>
    <property type="evidence" value="ECO:0007669"/>
    <property type="project" value="TreeGrafter"/>
</dbReference>
<sequence>MTEMNTYPEFPKGCRTLPEMLEHTAATWPDRIAYQWFDRATEAWASITWKEFLSAVRRWQKALKASGLKKGDRVAVLLTNSIESLLIDQSVLACGMTPVPMHAIDTPSACAFVLSDSGARALVTASEARWHSIRDADPTLDLSALGTVVLCSDTPTEKEFHGTPRVEAVTDWLAAGEDYEIDPADRPAPEDLAALVYTSGTTGRPKGVMLTHSSLVANCSQTWQCLPLTEQDVSLSYLPLSHAFERTVAYYLAVAVGSQLVISRGIQSLTEDMQHAQPTTMNTVPRVLEKIHTSFVNQIASEGEAAVQTLAWAQEVGWRRFCRKNSLPVEHSPREELDDAAWPDLDAKIGTRVRALFGGRIRDLISGGAALNYSIAKFFCAMGINLRQGYGLTESAPMISMSETVGNHPTTVGKPLPGIEVKLGANDELLVRGPQVMKGYWHRPDATKETFTEDGFLKTGDQADLSDGGRIRIKGRIKEIIVTSTGEKIPPVDLEFAIQSDPLFEQVMIIGEDRPFVAVLVVVNPTRWENFCAELSLDPKDPASYESRQAQRAVLQRIRKLTRQFPQYGVPRAVRILSEHWTPENGMTTSTMKLRRRVITKHYLALIEELYANSKA</sequence>
<dbReference type="RefSeq" id="WP_235005550.1">
    <property type="nucleotide sequence ID" value="NZ_BHWA01000001.1"/>
</dbReference>
<dbReference type="InterPro" id="IPR000873">
    <property type="entry name" value="AMP-dep_synth/lig_dom"/>
</dbReference>
<evidence type="ECO:0000313" key="5">
    <source>
        <dbReference type="Proteomes" id="UP000266091"/>
    </source>
</evidence>
<dbReference type="Pfam" id="PF23562">
    <property type="entry name" value="AMP-binding_C_3"/>
    <property type="match status" value="1"/>
</dbReference>
<proteinExistence type="predicted"/>
<dbReference type="AlphaFoldDB" id="A0A388SC36"/>
<protein>
    <submittedName>
        <fullName evidence="4">AMP-dependent synthetase</fullName>
    </submittedName>
</protein>
<keyword evidence="5" id="KW-1185">Reference proteome</keyword>
<evidence type="ECO:0000313" key="4">
    <source>
        <dbReference type="EMBL" id="GBO93786.1"/>
    </source>
</evidence>
<dbReference type="PROSITE" id="PS00455">
    <property type="entry name" value="AMP_BINDING"/>
    <property type="match status" value="1"/>
</dbReference>
<comment type="caution">
    <text evidence="4">The sequence shown here is derived from an EMBL/GenBank/DDBJ whole genome shotgun (WGS) entry which is preliminary data.</text>
</comment>
<dbReference type="InterPro" id="IPR042099">
    <property type="entry name" value="ANL_N_sf"/>
</dbReference>
<feature type="domain" description="AMP-dependent synthetase/ligase" evidence="3">
    <location>
        <begin position="21"/>
        <end position="441"/>
    </location>
</feature>
<dbReference type="Proteomes" id="UP000266091">
    <property type="component" value="Unassembled WGS sequence"/>
</dbReference>
<keyword evidence="1" id="KW-0547">Nucleotide-binding</keyword>
<dbReference type="Gene3D" id="3.40.50.12780">
    <property type="entry name" value="N-terminal domain of ligase-like"/>
    <property type="match status" value="1"/>
</dbReference>
<accession>A0A388SC36</accession>
<dbReference type="GO" id="GO:0016020">
    <property type="term" value="C:membrane"/>
    <property type="evidence" value="ECO:0007669"/>
    <property type="project" value="TreeGrafter"/>
</dbReference>
<reference evidence="4 5" key="1">
    <citation type="journal article" date="2018" name="Int. J. Syst. Evol. Microbiol.">
        <title>Mesosutterella multiformis gen. nov., sp. nov., a member of the family Sutterellaceae and Sutterella megalosphaeroides sp. nov., isolated from human faeces.</title>
        <authorList>
            <person name="Sakamoto M."/>
            <person name="Ikeyama N."/>
            <person name="Kunihiro T."/>
            <person name="Iino T."/>
            <person name="Yuki M."/>
            <person name="Ohkuma M."/>
        </authorList>
    </citation>
    <scope>NUCLEOTIDE SEQUENCE [LARGE SCALE GENOMIC DNA]</scope>
    <source>
        <strain evidence="4 5">4NBBH2</strain>
    </source>
</reference>
<dbReference type="PANTHER" id="PTHR43272">
    <property type="entry name" value="LONG-CHAIN-FATTY-ACID--COA LIGASE"/>
    <property type="match status" value="1"/>
</dbReference>
<evidence type="ECO:0000256" key="2">
    <source>
        <dbReference type="ARBA" id="ARBA00022840"/>
    </source>
</evidence>
<keyword evidence="2" id="KW-0067">ATP-binding</keyword>
<evidence type="ECO:0000259" key="3">
    <source>
        <dbReference type="Pfam" id="PF00501"/>
    </source>
</evidence>
<dbReference type="CDD" id="cd05907">
    <property type="entry name" value="VL_LC_FACS_like"/>
    <property type="match status" value="1"/>
</dbReference>
<gene>
    <name evidence="4" type="ORF">MESMUL_11400</name>
</gene>
<dbReference type="PRINTS" id="PR00154">
    <property type="entry name" value="AMPBINDING"/>
</dbReference>
<dbReference type="SUPFAM" id="SSF56801">
    <property type="entry name" value="Acetyl-CoA synthetase-like"/>
    <property type="match status" value="1"/>
</dbReference>
<dbReference type="EMBL" id="BGZJ01000001">
    <property type="protein sequence ID" value="GBO93786.1"/>
    <property type="molecule type" value="Genomic_DNA"/>
</dbReference>
<dbReference type="InterPro" id="IPR020459">
    <property type="entry name" value="AMP-binding"/>
</dbReference>
<name>A0A388SC36_9BURK</name>
<dbReference type="GO" id="GO:0005524">
    <property type="term" value="F:ATP binding"/>
    <property type="evidence" value="ECO:0007669"/>
    <property type="project" value="UniProtKB-KW"/>
</dbReference>
<dbReference type="PANTHER" id="PTHR43272:SF33">
    <property type="entry name" value="AMP-BINDING DOMAIN-CONTAINING PROTEIN-RELATED"/>
    <property type="match status" value="1"/>
</dbReference>
<dbReference type="InterPro" id="IPR020845">
    <property type="entry name" value="AMP-binding_CS"/>
</dbReference>
<organism evidence="4 5">
    <name type="scientific">Mesosutterella multiformis</name>
    <dbReference type="NCBI Taxonomy" id="2259133"/>
    <lineage>
        <taxon>Bacteria</taxon>
        <taxon>Pseudomonadati</taxon>
        <taxon>Pseudomonadota</taxon>
        <taxon>Betaproteobacteria</taxon>
        <taxon>Burkholderiales</taxon>
        <taxon>Sutterellaceae</taxon>
        <taxon>Mesosutterella</taxon>
    </lineage>
</organism>
<accession>A0A401LGX8</accession>